<dbReference type="InterPro" id="IPR021787">
    <property type="entry name" value="DUF3352"/>
</dbReference>
<dbReference type="Pfam" id="PF11832">
    <property type="entry name" value="DUF3352"/>
    <property type="match status" value="1"/>
</dbReference>
<dbReference type="SUPFAM" id="SSF82185">
    <property type="entry name" value="Histone H3 K4-specific methyltransferase SET7/9 N-terminal domain"/>
    <property type="match status" value="1"/>
</dbReference>
<dbReference type="InterPro" id="IPR011652">
    <property type="entry name" value="MORN_2"/>
</dbReference>
<keyword evidence="1" id="KW-0812">Transmembrane</keyword>
<feature type="transmembrane region" description="Helical" evidence="1">
    <location>
        <begin position="7"/>
        <end position="28"/>
    </location>
</feature>
<dbReference type="Gene3D" id="3.90.930.1">
    <property type="match status" value="1"/>
</dbReference>
<dbReference type="Proteomes" id="UP001172083">
    <property type="component" value="Unassembled WGS sequence"/>
</dbReference>
<sequence length="675" mass="78571">MVKKILFRGLLIAIVASIGWAIYTFLFLPDQGLRPIYLVPGNAVYIIETEEPVSNWEAISQSEVWAHLQSNDYIADLTSNANSLDTLFKHNKMLFKLLGSRSLVISAHMYKRDDYDFLFVVDLQKVSKLTQLKDYLSAVLSNNYKVSRRTYHNREIIELYDKESRETIYMAFVENLLAVSYTHLLIEAAIDEVAEPVIGRDLHFIEINKKVDQDEMFRLFFQYKYLDDYLGIYMEDINEYVKSLSETLLFSGFTFELDANNLLIANGHTNIKEDSLSYLHVLQASGKGKISIPEIAPQRTAFYFSLGFDSFGEFYENLETLQKKNPVAFEGYSENYQKIEKLLKIDIRKHFISWIDDEIAFLQMQNSGLGTKNEFALVLKARDGDEALENLNIILKQIRKKTPVKFKQVTYKGYPINFMSIKGFFKLLLGKFFDDLEKPYFSVIDDYVVFSNHPQTIKNIINDYNLENTLSRSVDFKSFKDQFDNKSNLFAYINTPVLHGNLKSWVNNETSTNLDRNKRFITCFSQMGFQLVPSGNMFESKLLIQYQDPQQLEQKIQFAQKPEQLMLESFGKILEEPADFNLSNQVLLNMVEEEELIKAEEISPEDLDSKTFKEYYDSGELKIEVPLKDGMKHGTYREYHANGNIKLKGKYRRDRQVGIWKAYDENGNTIERKRL</sequence>
<proteinExistence type="predicted"/>
<evidence type="ECO:0000313" key="3">
    <source>
        <dbReference type="Proteomes" id="UP001172083"/>
    </source>
</evidence>
<keyword evidence="1" id="KW-0472">Membrane</keyword>
<name>A0ABT8L0E8_9BACT</name>
<dbReference type="Pfam" id="PF07661">
    <property type="entry name" value="MORN_2"/>
    <property type="match status" value="2"/>
</dbReference>
<protein>
    <submittedName>
        <fullName evidence="2">DUF3352 domain-containing protein</fullName>
    </submittedName>
</protein>
<reference evidence="2" key="1">
    <citation type="submission" date="2023-06" db="EMBL/GenBank/DDBJ databases">
        <title>Genomic of Agaribacillus aureum.</title>
        <authorList>
            <person name="Wang G."/>
        </authorList>
    </citation>
    <scope>NUCLEOTIDE SEQUENCE</scope>
    <source>
        <strain evidence="2">BMA12</strain>
    </source>
</reference>
<organism evidence="2 3">
    <name type="scientific">Agaribacillus aureus</name>
    <dbReference type="NCBI Taxonomy" id="3051825"/>
    <lineage>
        <taxon>Bacteria</taxon>
        <taxon>Pseudomonadati</taxon>
        <taxon>Bacteroidota</taxon>
        <taxon>Cytophagia</taxon>
        <taxon>Cytophagales</taxon>
        <taxon>Splendidivirgaceae</taxon>
        <taxon>Agaribacillus</taxon>
    </lineage>
</organism>
<gene>
    <name evidence="2" type="ORF">QQ020_03875</name>
</gene>
<keyword evidence="1" id="KW-1133">Transmembrane helix</keyword>
<evidence type="ECO:0000256" key="1">
    <source>
        <dbReference type="SAM" id="Phobius"/>
    </source>
</evidence>
<dbReference type="RefSeq" id="WP_346756503.1">
    <property type="nucleotide sequence ID" value="NZ_JAUJEB010000001.1"/>
</dbReference>
<keyword evidence="3" id="KW-1185">Reference proteome</keyword>
<comment type="caution">
    <text evidence="2">The sequence shown here is derived from an EMBL/GenBank/DDBJ whole genome shotgun (WGS) entry which is preliminary data.</text>
</comment>
<dbReference type="EMBL" id="JAUJEB010000001">
    <property type="protein sequence ID" value="MDN5211168.1"/>
    <property type="molecule type" value="Genomic_DNA"/>
</dbReference>
<accession>A0ABT8L0E8</accession>
<evidence type="ECO:0000313" key="2">
    <source>
        <dbReference type="EMBL" id="MDN5211168.1"/>
    </source>
</evidence>